<name>A0ABR8JHD5_9BACT</name>
<evidence type="ECO:0000313" key="2">
    <source>
        <dbReference type="EMBL" id="MBD2715250.1"/>
    </source>
</evidence>
<dbReference type="InterPro" id="IPR013096">
    <property type="entry name" value="Cupin_2"/>
</dbReference>
<comment type="caution">
    <text evidence="2">The sequence shown here is derived from an EMBL/GenBank/DDBJ whole genome shotgun (WGS) entry which is preliminary data.</text>
</comment>
<dbReference type="InterPro" id="IPR014710">
    <property type="entry name" value="RmlC-like_jellyroll"/>
</dbReference>
<dbReference type="PANTHER" id="PTHR36440">
    <property type="entry name" value="PUTATIVE (AFU_ORTHOLOGUE AFUA_8G07350)-RELATED"/>
    <property type="match status" value="1"/>
</dbReference>
<organism evidence="2 3">
    <name type="scientific">Hymenobacter duratus</name>
    <dbReference type="NCBI Taxonomy" id="2771356"/>
    <lineage>
        <taxon>Bacteria</taxon>
        <taxon>Pseudomonadati</taxon>
        <taxon>Bacteroidota</taxon>
        <taxon>Cytophagia</taxon>
        <taxon>Cytophagales</taxon>
        <taxon>Hymenobacteraceae</taxon>
        <taxon>Hymenobacter</taxon>
    </lineage>
</organism>
<sequence>MNVHAKILEAEAGVQLVVIGDHQRILLTGKDTNQQFTLIEQLNQPGTGVPRHVHSREDEVFHVQEGEVEFEVDDNVQVLQAGELAYVPRGVPHSFKVVGNAPARVLLSIFPADIEDMFHELAQLPPGPPEFAQVAEICAEYGIHFL</sequence>
<accession>A0ABR8JHD5</accession>
<reference evidence="2 3" key="1">
    <citation type="submission" date="2020-09" db="EMBL/GenBank/DDBJ databases">
        <authorList>
            <person name="Kim M.K."/>
        </authorList>
    </citation>
    <scope>NUCLEOTIDE SEQUENCE [LARGE SCALE GENOMIC DNA]</scope>
    <source>
        <strain evidence="2 3">BT646</strain>
    </source>
</reference>
<dbReference type="SUPFAM" id="SSF51182">
    <property type="entry name" value="RmlC-like cupins"/>
    <property type="match status" value="1"/>
</dbReference>
<dbReference type="RefSeq" id="WP_190784272.1">
    <property type="nucleotide sequence ID" value="NZ_JACWZZ010000002.1"/>
</dbReference>
<protein>
    <submittedName>
        <fullName evidence="2">Cupin domain-containing protein</fullName>
    </submittedName>
</protein>
<evidence type="ECO:0000259" key="1">
    <source>
        <dbReference type="Pfam" id="PF07883"/>
    </source>
</evidence>
<dbReference type="InterPro" id="IPR011051">
    <property type="entry name" value="RmlC_Cupin_sf"/>
</dbReference>
<feature type="domain" description="Cupin type-2" evidence="1">
    <location>
        <begin position="44"/>
        <end position="107"/>
    </location>
</feature>
<dbReference type="Gene3D" id="2.60.120.10">
    <property type="entry name" value="Jelly Rolls"/>
    <property type="match status" value="1"/>
</dbReference>
<gene>
    <name evidence="2" type="ORF">IC231_09400</name>
</gene>
<keyword evidence="3" id="KW-1185">Reference proteome</keyword>
<evidence type="ECO:0000313" key="3">
    <source>
        <dbReference type="Proteomes" id="UP000642468"/>
    </source>
</evidence>
<dbReference type="EMBL" id="JACWZZ010000002">
    <property type="protein sequence ID" value="MBD2715250.1"/>
    <property type="molecule type" value="Genomic_DNA"/>
</dbReference>
<proteinExistence type="predicted"/>
<dbReference type="PANTHER" id="PTHR36440:SF1">
    <property type="entry name" value="PUTATIVE (AFU_ORTHOLOGUE AFUA_8G07350)-RELATED"/>
    <property type="match status" value="1"/>
</dbReference>
<dbReference type="Pfam" id="PF07883">
    <property type="entry name" value="Cupin_2"/>
    <property type="match status" value="1"/>
</dbReference>
<dbReference type="InterPro" id="IPR053146">
    <property type="entry name" value="QDO-like"/>
</dbReference>
<dbReference type="Proteomes" id="UP000642468">
    <property type="component" value="Unassembled WGS sequence"/>
</dbReference>